<dbReference type="Proteomes" id="UP000198290">
    <property type="component" value="Chromosome"/>
</dbReference>
<accession>A0A3G9GGV9</accession>
<evidence type="ECO:0000256" key="2">
    <source>
        <dbReference type="ARBA" id="ARBA00018953"/>
    </source>
</evidence>
<name>A0A3G9GGV9_9NEIS</name>
<dbReference type="InterPro" id="IPR014043">
    <property type="entry name" value="Acyl_transferase_dom"/>
</dbReference>
<feature type="active site" evidence="7">
    <location>
        <position position="195"/>
    </location>
</feature>
<dbReference type="InterPro" id="IPR016035">
    <property type="entry name" value="Acyl_Trfase/lysoPLipase"/>
</dbReference>
<dbReference type="PANTHER" id="PTHR42681">
    <property type="entry name" value="MALONYL-COA-ACYL CARRIER PROTEIN TRANSACYLASE, MITOCHONDRIAL"/>
    <property type="match status" value="1"/>
</dbReference>
<feature type="domain" description="Malonyl-CoA:ACP transacylase (MAT)" evidence="8">
    <location>
        <begin position="6"/>
        <end position="295"/>
    </location>
</feature>
<keyword evidence="10" id="KW-1185">Reference proteome</keyword>
<comment type="catalytic activity">
    <reaction evidence="5 6">
        <text>holo-[ACP] + malonyl-CoA = malonyl-[ACP] + CoA</text>
        <dbReference type="Rhea" id="RHEA:41792"/>
        <dbReference type="Rhea" id="RHEA-COMP:9623"/>
        <dbReference type="Rhea" id="RHEA-COMP:9685"/>
        <dbReference type="ChEBI" id="CHEBI:57287"/>
        <dbReference type="ChEBI" id="CHEBI:57384"/>
        <dbReference type="ChEBI" id="CHEBI:64479"/>
        <dbReference type="ChEBI" id="CHEBI:78449"/>
        <dbReference type="EC" id="2.3.1.39"/>
    </reaction>
</comment>
<dbReference type="OrthoDB" id="9808564at2"/>
<dbReference type="InterPro" id="IPR016036">
    <property type="entry name" value="Malonyl_transacylase_ACP-bd"/>
</dbReference>
<keyword evidence="4 6" id="KW-0012">Acyltransferase</keyword>
<dbReference type="STRING" id="332411.VI06_00825"/>
<dbReference type="InterPro" id="IPR024925">
    <property type="entry name" value="Malonyl_CoA-ACP_transAc"/>
</dbReference>
<dbReference type="GO" id="GO:0006633">
    <property type="term" value="P:fatty acid biosynthetic process"/>
    <property type="evidence" value="ECO:0007669"/>
    <property type="project" value="TreeGrafter"/>
</dbReference>
<evidence type="ECO:0000256" key="3">
    <source>
        <dbReference type="ARBA" id="ARBA00022679"/>
    </source>
</evidence>
<reference evidence="10" key="3">
    <citation type="journal article" date="2017" name="Plant Physiol. Biochem.">
        <title>Differential oxidative and antioxidative response of duckweed Lemna minor toward plant growth promoting/inhibiting bacteria.</title>
        <authorList>
            <person name="Ishizawa H."/>
            <person name="Kuroda M."/>
            <person name="Morikawa M."/>
            <person name="Ike M."/>
        </authorList>
    </citation>
    <scope>NUCLEOTIDE SEQUENCE [LARGE SCALE GENOMIC DNA]</scope>
    <source>
        <strain evidence="10">H3</strain>
    </source>
</reference>
<dbReference type="EC" id="2.3.1.39" evidence="1 6"/>
<dbReference type="InterPro" id="IPR001227">
    <property type="entry name" value="Ac_transferase_dom_sf"/>
</dbReference>
<evidence type="ECO:0000256" key="6">
    <source>
        <dbReference type="PIRNR" id="PIRNR000446"/>
    </source>
</evidence>
<keyword evidence="3 6" id="KW-0808">Transferase</keyword>
<dbReference type="KEGG" id="amah:DLM_1715"/>
<dbReference type="SMART" id="SM00827">
    <property type="entry name" value="PKS_AT"/>
    <property type="match status" value="1"/>
</dbReference>
<dbReference type="Gene3D" id="3.30.70.250">
    <property type="entry name" value="Malonyl-CoA ACP transacylase, ACP-binding"/>
    <property type="match status" value="1"/>
</dbReference>
<dbReference type="EMBL" id="AP018823">
    <property type="protein sequence ID" value="BBF85332.1"/>
    <property type="molecule type" value="Genomic_DNA"/>
</dbReference>
<dbReference type="SUPFAM" id="SSF55048">
    <property type="entry name" value="Probable ACP-binding domain of malonyl-CoA ACP transacylase"/>
    <property type="match status" value="1"/>
</dbReference>
<dbReference type="NCBIfam" id="TIGR03131">
    <property type="entry name" value="malonate_mdcH"/>
    <property type="match status" value="1"/>
</dbReference>
<dbReference type="Pfam" id="PF00698">
    <property type="entry name" value="Acyl_transf_1"/>
    <property type="match status" value="1"/>
</dbReference>
<evidence type="ECO:0000256" key="5">
    <source>
        <dbReference type="ARBA" id="ARBA00048462"/>
    </source>
</evidence>
<dbReference type="GO" id="GO:0005829">
    <property type="term" value="C:cytosol"/>
    <property type="evidence" value="ECO:0007669"/>
    <property type="project" value="TreeGrafter"/>
</dbReference>
<reference evidence="10" key="1">
    <citation type="journal article" date="2017" name="Biotechnol. Biofuels">
        <title>Evaluation of environmental bacterial communities as a factor affecting the growth of duckweed Lemna minor.</title>
        <authorList>
            <person name="Ishizawa H."/>
            <person name="Kuroda M."/>
            <person name="Morikawa M."/>
            <person name="Ike M."/>
        </authorList>
    </citation>
    <scope>NUCLEOTIDE SEQUENCE [LARGE SCALE GENOMIC DNA]</scope>
    <source>
        <strain evidence="10">H3</strain>
    </source>
</reference>
<gene>
    <name evidence="9" type="ORF">DLM_1715</name>
</gene>
<dbReference type="Gene3D" id="3.40.366.10">
    <property type="entry name" value="Malonyl-Coenzyme A Acyl Carrier Protein, domain 2"/>
    <property type="match status" value="1"/>
</dbReference>
<evidence type="ECO:0000313" key="10">
    <source>
        <dbReference type="Proteomes" id="UP000198290"/>
    </source>
</evidence>
<sequence length="312" mass="33192">MSVLFVFPGQGSQPPGMLHQLPPHAACRAVLAEAEAVLGRSPLLLDSAAALQSTVAVQLCLLLAGVASARLLQAEGIQPQLVAGLSIGAFPAAVLAGVLDFHHAVQLVQLRGQLMEQAYPQGYGMCAITGLALPQLQGLLAAAQAEGQQVYLANINAEQQLVVAGTDAALQAIAQAALQAGAARCRRLAISVPSHCSLLQPAASKLQQAMRDTPLHAPTCLYMSANAARVLRQPEQIRDDLANNMARLVHWHDTARLAWERGARLAVEMLPGSTLSRLLKPVFAQGVVMTLAQDRLDSLQYTARRMEQDSQY</sequence>
<dbReference type="SUPFAM" id="SSF52151">
    <property type="entry name" value="FabD/lysophospholipase-like"/>
    <property type="match status" value="1"/>
</dbReference>
<dbReference type="RefSeq" id="WP_089083451.1">
    <property type="nucleotide sequence ID" value="NZ_AP018823.1"/>
</dbReference>
<comment type="similarity">
    <text evidence="6">Belongs to the fabD family.</text>
</comment>
<evidence type="ECO:0000256" key="4">
    <source>
        <dbReference type="ARBA" id="ARBA00023315"/>
    </source>
</evidence>
<proteinExistence type="inferred from homology"/>
<feature type="active site" evidence="7">
    <location>
        <position position="86"/>
    </location>
</feature>
<organism evidence="9 10">
    <name type="scientific">Aquitalea magnusonii</name>
    <dbReference type="NCBI Taxonomy" id="332411"/>
    <lineage>
        <taxon>Bacteria</taxon>
        <taxon>Pseudomonadati</taxon>
        <taxon>Pseudomonadota</taxon>
        <taxon>Betaproteobacteria</taxon>
        <taxon>Neisseriales</taxon>
        <taxon>Chromobacteriaceae</taxon>
        <taxon>Aquitalea</taxon>
    </lineage>
</organism>
<evidence type="ECO:0000313" key="9">
    <source>
        <dbReference type="EMBL" id="BBF85332.1"/>
    </source>
</evidence>
<evidence type="ECO:0000256" key="1">
    <source>
        <dbReference type="ARBA" id="ARBA00013258"/>
    </source>
</evidence>
<dbReference type="GO" id="GO:0004314">
    <property type="term" value="F:[acyl-carrier-protein] S-malonyltransferase activity"/>
    <property type="evidence" value="ECO:0007669"/>
    <property type="project" value="UniProtKB-EC"/>
</dbReference>
<evidence type="ECO:0000256" key="7">
    <source>
        <dbReference type="PIRSR" id="PIRSR000446-1"/>
    </source>
</evidence>
<dbReference type="AlphaFoldDB" id="A0A3G9GGV9"/>
<dbReference type="PANTHER" id="PTHR42681:SF1">
    <property type="entry name" value="MALONYL-COA-ACYL CARRIER PROTEIN TRANSACYLASE, MITOCHONDRIAL"/>
    <property type="match status" value="1"/>
</dbReference>
<reference evidence="9 10" key="2">
    <citation type="journal article" date="2017" name="Genome Announc.">
        <title>Draft genome sequence of Aquitalea magnusonii strain H3, a plant growth-promoting bacterium of duckweed Lemna minor.</title>
        <authorList>
            <person name="Ishizawa H."/>
            <person name="Kuroda M."/>
            <person name="Ike M."/>
        </authorList>
    </citation>
    <scope>NUCLEOTIDE SEQUENCE [LARGE SCALE GENOMIC DNA]</scope>
    <source>
        <strain evidence="9 10">H3</strain>
    </source>
</reference>
<protein>
    <recommendedName>
        <fullName evidence="2 6">Malonyl CoA-acyl carrier protein transacylase</fullName>
        <ecNumber evidence="1 6">2.3.1.39</ecNumber>
    </recommendedName>
</protein>
<evidence type="ECO:0000259" key="8">
    <source>
        <dbReference type="SMART" id="SM00827"/>
    </source>
</evidence>
<dbReference type="PIRSF" id="PIRSF000446">
    <property type="entry name" value="Mct"/>
    <property type="match status" value="1"/>
</dbReference>
<dbReference type="InterPro" id="IPR017554">
    <property type="entry name" value="Malonate_deCOase_MdcHsu"/>
</dbReference>
<dbReference type="InterPro" id="IPR050858">
    <property type="entry name" value="Mal-CoA-ACP_Trans/PKS_FabD"/>
</dbReference>